<dbReference type="Proteomes" id="UP000198919">
    <property type="component" value="Unassembled WGS sequence"/>
</dbReference>
<dbReference type="Pfam" id="PF14436">
    <property type="entry name" value="EndoU_bacteria"/>
    <property type="match status" value="1"/>
</dbReference>
<dbReference type="CDD" id="cd20686">
    <property type="entry name" value="CdiA-CT_Ec-like"/>
    <property type="match status" value="1"/>
</dbReference>
<evidence type="ECO:0000313" key="5">
    <source>
        <dbReference type="Proteomes" id="UP000198919"/>
    </source>
</evidence>
<dbReference type="InterPro" id="IPR029501">
    <property type="entry name" value="EndoU_bac"/>
</dbReference>
<dbReference type="EMBL" id="NITY01000002">
    <property type="protein sequence ID" value="PHM45243.1"/>
    <property type="molecule type" value="Genomic_DNA"/>
</dbReference>
<reference evidence="5" key="2">
    <citation type="submission" date="2016-10" db="EMBL/GenBank/DDBJ databases">
        <authorList>
            <person name="Varghese N."/>
            <person name="Submissions S."/>
        </authorList>
    </citation>
    <scope>NUCLEOTIDE SEQUENCE [LARGE SCALE GENOMIC DNA]</scope>
    <source>
        <strain evidence="5">DSM 17908</strain>
    </source>
</reference>
<feature type="domain" description="Bacterial EndoU nuclease" evidence="2">
    <location>
        <begin position="204"/>
        <end position="327"/>
    </location>
</feature>
<evidence type="ECO:0000313" key="6">
    <source>
        <dbReference type="Proteomes" id="UP000224607"/>
    </source>
</evidence>
<sequence>MHADQIDDFAARAKGCEARGDCQQINQEMRDLSLKQQEEMIAVCASNPAACKEKYGDIPANGLLVRQAIDRVLGADVPSQMKNDMSSLLAQQIEAEGIVSSTEFAHQLISRYGIDKQQAEILAGAALGAVTGGMGSSKGNKPSSSNAVKENKGANSSTGQQVNAGNSGVKTPQNQTGKTAERVIPENFTAEVSKHNTQVGLLNKKKTSISGAHKQDTFLESVEILGAKVTNKITDKKYPGLIEYSYQLPSVDRTGKPIGYKKTQSKTTYDPRLLSDDKVLNMSTQAAKQSKDYFISNPDKREYSTKVDGYWFRVTKDAKSGEISNAFITMPSRNIP</sequence>
<evidence type="ECO:0000313" key="3">
    <source>
        <dbReference type="EMBL" id="PHM45243.1"/>
    </source>
</evidence>
<dbReference type="AlphaFoldDB" id="A0A1I3LMH5"/>
<reference evidence="3 6" key="3">
    <citation type="journal article" date="2017" name="Nat. Microbiol.">
        <title>Natural product diversity associated with the nematode symbionts Photorhabdus and Xenorhabdus.</title>
        <authorList>
            <person name="Tobias N.J."/>
            <person name="Wolff H."/>
            <person name="Djahanschiri B."/>
            <person name="Grundmann F."/>
            <person name="Kronenwerth M."/>
            <person name="Shi Y.M."/>
            <person name="Simonyi S."/>
            <person name="Grun P."/>
            <person name="Shapiro-Ilan D."/>
            <person name="Pidot S.J."/>
            <person name="Stinear T.P."/>
            <person name="Ebersberger I."/>
            <person name="Bode H.B."/>
        </authorList>
    </citation>
    <scope>NUCLEOTIDE SEQUENCE [LARGE SCALE GENOMIC DNA]</scope>
    <source>
        <strain evidence="3 6">DSM 17908</strain>
    </source>
</reference>
<feature type="compositionally biased region" description="Low complexity" evidence="1">
    <location>
        <begin position="137"/>
        <end position="146"/>
    </location>
</feature>
<dbReference type="STRING" id="351675.SAMN05421680_1048"/>
<dbReference type="Proteomes" id="UP000224607">
    <property type="component" value="Unassembled WGS sequence"/>
</dbReference>
<feature type="region of interest" description="Disordered" evidence="1">
    <location>
        <begin position="133"/>
        <end position="178"/>
    </location>
</feature>
<dbReference type="GO" id="GO:0004519">
    <property type="term" value="F:endonuclease activity"/>
    <property type="evidence" value="ECO:0007669"/>
    <property type="project" value="InterPro"/>
</dbReference>
<reference evidence="4" key="1">
    <citation type="submission" date="2016-10" db="EMBL/GenBank/DDBJ databases">
        <authorList>
            <person name="de Groot N.N."/>
        </authorList>
    </citation>
    <scope>NUCLEOTIDE SEQUENCE [LARGE SCALE GENOMIC DNA]</scope>
    <source>
        <strain evidence="4">DSM 17908</strain>
    </source>
</reference>
<name>A0A1I3LMH5_9GAMM</name>
<feature type="compositionally biased region" description="Polar residues" evidence="1">
    <location>
        <begin position="153"/>
        <end position="178"/>
    </location>
</feature>
<keyword evidence="6" id="KW-1185">Reference proteome</keyword>
<evidence type="ECO:0000256" key="1">
    <source>
        <dbReference type="SAM" id="MobiDB-lite"/>
    </source>
</evidence>
<proteinExistence type="predicted"/>
<gene>
    <name evidence="4" type="ORF">SAMN05421680_1048</name>
    <name evidence="3" type="ORF">Xmau_00892</name>
</gene>
<organism evidence="4 5">
    <name type="scientific">Xenorhabdus mauleonii</name>
    <dbReference type="NCBI Taxonomy" id="351675"/>
    <lineage>
        <taxon>Bacteria</taxon>
        <taxon>Pseudomonadati</taxon>
        <taxon>Pseudomonadota</taxon>
        <taxon>Gammaproteobacteria</taxon>
        <taxon>Enterobacterales</taxon>
        <taxon>Morganellaceae</taxon>
        <taxon>Xenorhabdus</taxon>
    </lineage>
</organism>
<evidence type="ECO:0000259" key="2">
    <source>
        <dbReference type="Pfam" id="PF14436"/>
    </source>
</evidence>
<dbReference type="EMBL" id="FORG01000004">
    <property type="protein sequence ID" value="SFI85964.1"/>
    <property type="molecule type" value="Genomic_DNA"/>
</dbReference>
<protein>
    <submittedName>
        <fullName evidence="4">EndoU nuclease</fullName>
    </submittedName>
</protein>
<evidence type="ECO:0000313" key="4">
    <source>
        <dbReference type="EMBL" id="SFI85964.1"/>
    </source>
</evidence>
<accession>A0A1I3LMH5</accession>